<keyword evidence="3" id="KW-1185">Reference proteome</keyword>
<dbReference type="EMBL" id="QJRY01000004">
    <property type="protein sequence ID" value="PYB73066.1"/>
    <property type="molecule type" value="Genomic_DNA"/>
</dbReference>
<dbReference type="InterPro" id="IPR018640">
    <property type="entry name" value="DUF2063"/>
</dbReference>
<proteinExistence type="predicted"/>
<evidence type="ECO:0000313" key="2">
    <source>
        <dbReference type="EMBL" id="PYB73066.1"/>
    </source>
</evidence>
<sequence length="261" mass="27690">MRPDPVTSGAFAAALQNRDLPPPDGLSRPGGKPATRRFAVYRNNVAVSLVDALAAIYPSLQNLVGEEFFRAMAHAYVLHNLPTSPLMFTYGANFPAFIETFAPAGALPFLPDVARVERAWLDAFHAEDRAPLAPQALGSIDPDALATIRFEPHPASRLLKLPHAAGSIVGRDRAGQPLDGLDPFMPEAVLITRPAFDVSVTVLTVEACAFLKALMTGSTFAEACDSAENATPGTDIAGLLTLTLASGAFSDLRSPETRKPS</sequence>
<dbReference type="RefSeq" id="WP_110791634.1">
    <property type="nucleotide sequence ID" value="NZ_QJRY01000004.1"/>
</dbReference>
<name>A0ABX5NUJ7_9HYPH</name>
<gene>
    <name evidence="2" type="ORF">DMY87_12105</name>
</gene>
<accession>A0ABX5NUJ7</accession>
<dbReference type="Proteomes" id="UP000247536">
    <property type="component" value="Unassembled WGS sequence"/>
</dbReference>
<organism evidence="2 3">
    <name type="scientific">Rhizobium wuzhouense</name>
    <dbReference type="NCBI Taxonomy" id="1986026"/>
    <lineage>
        <taxon>Bacteria</taxon>
        <taxon>Pseudomonadati</taxon>
        <taxon>Pseudomonadota</taxon>
        <taxon>Alphaproteobacteria</taxon>
        <taxon>Hyphomicrobiales</taxon>
        <taxon>Rhizobiaceae</taxon>
        <taxon>Rhizobium/Agrobacterium group</taxon>
        <taxon>Rhizobium</taxon>
    </lineage>
</organism>
<dbReference type="InterPro" id="IPR044922">
    <property type="entry name" value="DUF2063_N_sf"/>
</dbReference>
<dbReference type="Gene3D" id="1.10.150.690">
    <property type="entry name" value="DUF2063"/>
    <property type="match status" value="1"/>
</dbReference>
<reference evidence="2 3" key="1">
    <citation type="submission" date="2018-06" db="EMBL/GenBank/DDBJ databases">
        <title>Rhizobium wuzhouense sp. nov., isolated from roots of Oryza officinalis.</title>
        <authorList>
            <person name="Yuan T."/>
        </authorList>
    </citation>
    <scope>NUCLEOTIDE SEQUENCE [LARGE SCALE GENOMIC DNA]</scope>
    <source>
        <strain evidence="2 3">W44</strain>
    </source>
</reference>
<protein>
    <submittedName>
        <fullName evidence="2">DUF2063 domain-containing protein</fullName>
    </submittedName>
</protein>
<comment type="caution">
    <text evidence="2">The sequence shown here is derived from an EMBL/GenBank/DDBJ whole genome shotgun (WGS) entry which is preliminary data.</text>
</comment>
<evidence type="ECO:0000313" key="3">
    <source>
        <dbReference type="Proteomes" id="UP000247536"/>
    </source>
</evidence>
<evidence type="ECO:0000259" key="1">
    <source>
        <dbReference type="Pfam" id="PF09836"/>
    </source>
</evidence>
<dbReference type="Pfam" id="PF09836">
    <property type="entry name" value="DUF2063"/>
    <property type="match status" value="1"/>
</dbReference>
<feature type="domain" description="Putative DNA-binding" evidence="1">
    <location>
        <begin position="10"/>
        <end position="98"/>
    </location>
</feature>